<dbReference type="EMBL" id="JABFDY010000012">
    <property type="protein sequence ID" value="KAF7700474.1"/>
    <property type="molecule type" value="Genomic_DNA"/>
</dbReference>
<dbReference type="Proteomes" id="UP000606274">
    <property type="component" value="Unassembled WGS sequence"/>
</dbReference>
<feature type="non-terminal residue" evidence="1">
    <location>
        <position position="1"/>
    </location>
</feature>
<dbReference type="InterPro" id="IPR043502">
    <property type="entry name" value="DNA/RNA_pol_sf"/>
</dbReference>
<evidence type="ECO:0000313" key="1">
    <source>
        <dbReference type="EMBL" id="KAF7700474.1"/>
    </source>
</evidence>
<dbReference type="Gene3D" id="3.10.10.10">
    <property type="entry name" value="HIV Type 1 Reverse Transcriptase, subunit A, domain 1"/>
    <property type="match status" value="1"/>
</dbReference>
<dbReference type="PANTHER" id="PTHR15503">
    <property type="entry name" value="LDOC1 RELATED"/>
    <property type="match status" value="1"/>
</dbReference>
<name>A0A8T0B2S8_SILME</name>
<organism evidence="1 2">
    <name type="scientific">Silurus meridionalis</name>
    <name type="common">Southern catfish</name>
    <name type="synonym">Silurus soldatovi meridionalis</name>
    <dbReference type="NCBI Taxonomy" id="175797"/>
    <lineage>
        <taxon>Eukaryota</taxon>
        <taxon>Metazoa</taxon>
        <taxon>Chordata</taxon>
        <taxon>Craniata</taxon>
        <taxon>Vertebrata</taxon>
        <taxon>Euteleostomi</taxon>
        <taxon>Actinopterygii</taxon>
        <taxon>Neopterygii</taxon>
        <taxon>Teleostei</taxon>
        <taxon>Ostariophysi</taxon>
        <taxon>Siluriformes</taxon>
        <taxon>Siluridae</taxon>
        <taxon>Silurus</taxon>
    </lineage>
</organism>
<accession>A0A8T0B2S8</accession>
<feature type="non-terminal residue" evidence="1">
    <location>
        <position position="146"/>
    </location>
</feature>
<dbReference type="AlphaFoldDB" id="A0A8T0B2S8"/>
<comment type="caution">
    <text evidence="1">The sequence shown here is derived from an EMBL/GenBank/DDBJ whole genome shotgun (WGS) entry which is preliminary data.</text>
</comment>
<gene>
    <name evidence="1" type="ORF">HF521_003432</name>
</gene>
<sequence>ATVGTTGVEEATTTTQVEIPEEYQAFNDVFCAKAATCLPPHRPWDCCIDLLLGAKLPKGRVYTLSAPEHRAMEEYVQQAVRQGFIAPSTSPAASSFFFVGKKNEGLRPCIDYRQLNSQIAPLPYPLPLVPAALKDLREARVFTKLD</sequence>
<dbReference type="PANTHER" id="PTHR15503:SF36">
    <property type="entry name" value="RETROTRANSPOSON GAG-LIKE PROTEIN 5"/>
    <property type="match status" value="1"/>
</dbReference>
<proteinExistence type="predicted"/>
<evidence type="ECO:0000313" key="2">
    <source>
        <dbReference type="Proteomes" id="UP000606274"/>
    </source>
</evidence>
<protein>
    <submittedName>
        <fullName evidence="1">Uncharacterized protein</fullName>
    </submittedName>
</protein>
<keyword evidence="2" id="KW-1185">Reference proteome</keyword>
<dbReference type="SUPFAM" id="SSF56672">
    <property type="entry name" value="DNA/RNA polymerases"/>
    <property type="match status" value="1"/>
</dbReference>
<reference evidence="1" key="1">
    <citation type="submission" date="2020-08" db="EMBL/GenBank/DDBJ databases">
        <title>Chromosome-level assembly of Southern catfish (Silurus meridionalis) provides insights into visual adaptation to the nocturnal and benthic lifestyles.</title>
        <authorList>
            <person name="Zhang Y."/>
            <person name="Wang D."/>
            <person name="Peng Z."/>
        </authorList>
    </citation>
    <scope>NUCLEOTIDE SEQUENCE</scope>
    <source>
        <strain evidence="1">SWU-2019-XX</strain>
        <tissue evidence="1">Muscle</tissue>
    </source>
</reference>
<dbReference type="InterPro" id="IPR032567">
    <property type="entry name" value="RTL1-rel"/>
</dbReference>